<organism evidence="4">
    <name type="scientific">hydrothermal vent metagenome</name>
    <dbReference type="NCBI Taxonomy" id="652676"/>
    <lineage>
        <taxon>unclassified sequences</taxon>
        <taxon>metagenomes</taxon>
        <taxon>ecological metagenomes</taxon>
    </lineage>
</organism>
<dbReference type="Gene3D" id="3.40.50.300">
    <property type="entry name" value="P-loop containing nucleotide triphosphate hydrolases"/>
    <property type="match status" value="1"/>
</dbReference>
<dbReference type="PANTHER" id="PTHR11783">
    <property type="entry name" value="SULFOTRANSFERASE SULT"/>
    <property type="match status" value="1"/>
</dbReference>
<protein>
    <submittedName>
        <fullName evidence="4">Sulfotransferase</fullName>
    </submittedName>
</protein>
<dbReference type="InterPro" id="IPR000863">
    <property type="entry name" value="Sulfotransferase_dom"/>
</dbReference>
<evidence type="ECO:0000256" key="2">
    <source>
        <dbReference type="ARBA" id="ARBA00022679"/>
    </source>
</evidence>
<proteinExistence type="inferred from homology"/>
<gene>
    <name evidence="4" type="ORF">MGWOODY_XGa2530</name>
</gene>
<evidence type="ECO:0000313" key="4">
    <source>
        <dbReference type="EMBL" id="CUS52353.1"/>
    </source>
</evidence>
<evidence type="ECO:0000256" key="1">
    <source>
        <dbReference type="ARBA" id="ARBA00005771"/>
    </source>
</evidence>
<sequence>MINTTRPRWPGPASRPTTLAGMQKRMQHFRSDESERRADEALVQATDVFIATYPKCGTTLLQQMLHTLRTRGDMSFDEITEVVPWFESAWDIGIDPGAEQVASPRVFKTHRPADKLPDVGRFIHMTRDPLSLADSFYRFFSGWAFETGSISIDEFAQKMILGGTGSGLYWHHVLTWWPQRQNENVLFLCYEDFLDNPAAIIARVAKHVGIALDPELAEMTLQHTNLDFMRIHARKFDDHLLREHLDPILGLPPGGETHKVAPAGVQRRKLSASVRDLFNQRWQDTIGQTLNLRDYDELRHAAMSD</sequence>
<dbReference type="SUPFAM" id="SSF52540">
    <property type="entry name" value="P-loop containing nucleoside triphosphate hydrolases"/>
    <property type="match status" value="1"/>
</dbReference>
<name>A0A160TRD2_9ZZZZ</name>
<dbReference type="InterPro" id="IPR027417">
    <property type="entry name" value="P-loop_NTPase"/>
</dbReference>
<dbReference type="EMBL" id="CZRL01000082">
    <property type="protein sequence ID" value="CUS52353.1"/>
    <property type="molecule type" value="Genomic_DNA"/>
</dbReference>
<feature type="domain" description="Sulfotransferase" evidence="3">
    <location>
        <begin position="46"/>
        <end position="230"/>
    </location>
</feature>
<dbReference type="Pfam" id="PF00685">
    <property type="entry name" value="Sulfotransfer_1"/>
    <property type="match status" value="1"/>
</dbReference>
<dbReference type="AlphaFoldDB" id="A0A160TRD2"/>
<comment type="similarity">
    <text evidence="1">Belongs to the sulfotransferase 1 family.</text>
</comment>
<dbReference type="GO" id="GO:0008146">
    <property type="term" value="F:sulfotransferase activity"/>
    <property type="evidence" value="ECO:0007669"/>
    <property type="project" value="InterPro"/>
</dbReference>
<keyword evidence="2 4" id="KW-0808">Transferase</keyword>
<reference evidence="4" key="1">
    <citation type="submission" date="2015-10" db="EMBL/GenBank/DDBJ databases">
        <authorList>
            <person name="Gilbert D.G."/>
        </authorList>
    </citation>
    <scope>NUCLEOTIDE SEQUENCE</scope>
</reference>
<accession>A0A160TRD2</accession>
<evidence type="ECO:0000259" key="3">
    <source>
        <dbReference type="Pfam" id="PF00685"/>
    </source>
</evidence>